<reference evidence="1" key="1">
    <citation type="journal article" date="2017" name="Proc. Natl. Acad. Sci. U.S.A.">
        <title>Comparative genomics uncovers the prolific and distinctive metabolic potential of the cyanobacterial genus Moorea.</title>
        <authorList>
            <person name="Leao T."/>
            <person name="Castelao G."/>
            <person name="Korobeynikov A."/>
            <person name="Monroe E.A."/>
            <person name="Podell S."/>
            <person name="Glukhov E."/>
            <person name="Allen E.E."/>
            <person name="Gerwick W.H."/>
            <person name="Gerwick L."/>
        </authorList>
    </citation>
    <scope>NUCLEOTIDE SEQUENCE</scope>
    <source>
        <strain evidence="1">JHB</strain>
    </source>
</reference>
<name>A0A9Q9UWA5_MOOP1</name>
<sequence length="49" mass="5590">MDKPEFVKQLQIIFRFPTPDSRLPILWSNQMKSAVITDSLNLAITSLNA</sequence>
<accession>A0A9Q9UWA5</accession>
<dbReference type="AlphaFoldDB" id="A0A9Q9UWA5"/>
<proteinExistence type="predicted"/>
<gene>
    <name evidence="1" type="ORF">BJP36_37095</name>
</gene>
<dbReference type="EMBL" id="CP017708">
    <property type="protein sequence ID" value="WAN69710.1"/>
    <property type="molecule type" value="Genomic_DNA"/>
</dbReference>
<dbReference type="Proteomes" id="UP000176944">
    <property type="component" value="Chromosome"/>
</dbReference>
<protein>
    <submittedName>
        <fullName evidence="1">Uncharacterized protein</fullName>
    </submittedName>
</protein>
<organism evidence="1">
    <name type="scientific">Moorena producens (strain JHB)</name>
    <dbReference type="NCBI Taxonomy" id="1454205"/>
    <lineage>
        <taxon>Bacteria</taxon>
        <taxon>Bacillati</taxon>
        <taxon>Cyanobacteriota</taxon>
        <taxon>Cyanophyceae</taxon>
        <taxon>Coleofasciculales</taxon>
        <taxon>Coleofasciculaceae</taxon>
        <taxon>Moorena</taxon>
    </lineage>
</organism>
<evidence type="ECO:0000313" key="1">
    <source>
        <dbReference type="EMBL" id="WAN69710.1"/>
    </source>
</evidence>
<reference evidence="1" key="2">
    <citation type="submission" date="2022-10" db="EMBL/GenBank/DDBJ databases">
        <authorList>
            <person name="Ngo T.-E."/>
        </authorList>
    </citation>
    <scope>NUCLEOTIDE SEQUENCE</scope>
    <source>
        <strain evidence="1">JHB</strain>
    </source>
</reference>